<dbReference type="SUPFAM" id="SSF51679">
    <property type="entry name" value="Bacterial luciferase-like"/>
    <property type="match status" value="1"/>
</dbReference>
<keyword evidence="3" id="KW-0560">Oxidoreductase</keyword>
<name>A0ABS7EZH6_9PROT</name>
<evidence type="ECO:0000256" key="1">
    <source>
        <dbReference type="ARBA" id="ARBA00022630"/>
    </source>
</evidence>
<evidence type="ECO:0000313" key="6">
    <source>
        <dbReference type="EMBL" id="MBW8268132.1"/>
    </source>
</evidence>
<keyword evidence="1" id="KW-0285">Flavoprotein</keyword>
<organism evidence="6 7">
    <name type="scientific">Caldovatus aquaticus</name>
    <dbReference type="NCBI Taxonomy" id="2865671"/>
    <lineage>
        <taxon>Bacteria</taxon>
        <taxon>Pseudomonadati</taxon>
        <taxon>Pseudomonadota</taxon>
        <taxon>Alphaproteobacteria</taxon>
        <taxon>Acetobacterales</taxon>
        <taxon>Roseomonadaceae</taxon>
        <taxon>Caldovatus</taxon>
    </lineage>
</organism>
<dbReference type="PANTHER" id="PTHR42847">
    <property type="entry name" value="ALKANESULFONATE MONOOXYGENASE"/>
    <property type="match status" value="1"/>
</dbReference>
<comment type="caution">
    <text evidence="6">The sequence shown here is derived from an EMBL/GenBank/DDBJ whole genome shotgun (WGS) entry which is preliminary data.</text>
</comment>
<sequence>MKFALHFGNNTFPDPAGAVRLARLAEAAGFDSLFAVDHVVIPDDYQSPYPYAASRRLPGGRATAYPDPLIWLAYVAAATTRLRLMTAVLILPQRHPLVLAKQAATLDRLSGGRFELGIGVGWLREEFAALGVPFERRGRRADEYVAAMRALWREDGARFAGEFVRFEGVSCNPKPVAGRIPIIVGGHTEAAARRAGRLGDGFFPSIGAQVDVMPLLEAARRAAEAAGRDPRAVEMITGCPDALPGSGKDPLAAVEERRRRGIGRIALPVGAFLPDLEESLPRFGERVIRHFAPP</sequence>
<evidence type="ECO:0000256" key="3">
    <source>
        <dbReference type="ARBA" id="ARBA00023002"/>
    </source>
</evidence>
<accession>A0ABS7EZH6</accession>
<keyword evidence="7" id="KW-1185">Reference proteome</keyword>
<dbReference type="InterPro" id="IPR036661">
    <property type="entry name" value="Luciferase-like_sf"/>
</dbReference>
<dbReference type="PANTHER" id="PTHR42847:SF4">
    <property type="entry name" value="ALKANESULFONATE MONOOXYGENASE-RELATED"/>
    <property type="match status" value="1"/>
</dbReference>
<evidence type="ECO:0000256" key="2">
    <source>
        <dbReference type="ARBA" id="ARBA00022643"/>
    </source>
</evidence>
<dbReference type="InterPro" id="IPR050172">
    <property type="entry name" value="SsuD_RutA_monooxygenase"/>
</dbReference>
<dbReference type="Pfam" id="PF00296">
    <property type="entry name" value="Bac_luciferase"/>
    <property type="match status" value="1"/>
</dbReference>
<gene>
    <name evidence="6" type="ORF">K1J50_01385</name>
</gene>
<keyword evidence="2" id="KW-0288">FMN</keyword>
<evidence type="ECO:0000259" key="5">
    <source>
        <dbReference type="Pfam" id="PF00296"/>
    </source>
</evidence>
<proteinExistence type="predicted"/>
<dbReference type="NCBIfam" id="TIGR03619">
    <property type="entry name" value="F420_Rv2161c"/>
    <property type="match status" value="1"/>
</dbReference>
<evidence type="ECO:0000313" key="7">
    <source>
        <dbReference type="Proteomes" id="UP001519924"/>
    </source>
</evidence>
<feature type="domain" description="Luciferase-like" evidence="5">
    <location>
        <begin position="13"/>
        <end position="237"/>
    </location>
</feature>
<evidence type="ECO:0000256" key="4">
    <source>
        <dbReference type="ARBA" id="ARBA00023033"/>
    </source>
</evidence>
<dbReference type="EMBL" id="JAHZUY010000002">
    <property type="protein sequence ID" value="MBW8268132.1"/>
    <property type="molecule type" value="Genomic_DNA"/>
</dbReference>
<keyword evidence="4" id="KW-0503">Monooxygenase</keyword>
<reference evidence="6 7" key="1">
    <citation type="submission" date="2021-08" db="EMBL/GenBank/DDBJ databases">
        <title>Caldovatus sediminis gen. nov., sp. nov., a moderately thermophilic bacterium isolated from a hot spring.</title>
        <authorList>
            <person name="Hu C.-J."/>
            <person name="Li W.-J."/>
            <person name="Xian W.-D."/>
        </authorList>
    </citation>
    <scope>NUCLEOTIDE SEQUENCE [LARGE SCALE GENOMIC DNA]</scope>
    <source>
        <strain evidence="6 7">SYSU G05006</strain>
    </source>
</reference>
<dbReference type="InterPro" id="IPR019921">
    <property type="entry name" value="Lucif-like_OxRdtase_Rv2161c"/>
</dbReference>
<protein>
    <submittedName>
        <fullName evidence="6">LLM class F420-dependent oxidoreductase</fullName>
    </submittedName>
</protein>
<dbReference type="InterPro" id="IPR011251">
    <property type="entry name" value="Luciferase-like_dom"/>
</dbReference>
<dbReference type="RefSeq" id="WP_220115636.1">
    <property type="nucleotide sequence ID" value="NZ_JAHZUY010000002.1"/>
</dbReference>
<dbReference type="Gene3D" id="3.20.20.30">
    <property type="entry name" value="Luciferase-like domain"/>
    <property type="match status" value="1"/>
</dbReference>
<dbReference type="Proteomes" id="UP001519924">
    <property type="component" value="Unassembled WGS sequence"/>
</dbReference>